<feature type="transmembrane region" description="Helical" evidence="1">
    <location>
        <begin position="86"/>
        <end position="110"/>
    </location>
</feature>
<protein>
    <submittedName>
        <fullName evidence="3">Uncharacterized protein LOC127565279</fullName>
    </submittedName>
</protein>
<organism evidence="2 3">
    <name type="scientific">Drosophila albomicans</name>
    <name type="common">Fruit fly</name>
    <dbReference type="NCBI Taxonomy" id="7291"/>
    <lineage>
        <taxon>Eukaryota</taxon>
        <taxon>Metazoa</taxon>
        <taxon>Ecdysozoa</taxon>
        <taxon>Arthropoda</taxon>
        <taxon>Hexapoda</taxon>
        <taxon>Insecta</taxon>
        <taxon>Pterygota</taxon>
        <taxon>Neoptera</taxon>
        <taxon>Endopterygota</taxon>
        <taxon>Diptera</taxon>
        <taxon>Brachycera</taxon>
        <taxon>Muscomorpha</taxon>
        <taxon>Ephydroidea</taxon>
        <taxon>Drosophilidae</taxon>
        <taxon>Drosophila</taxon>
    </lineage>
</organism>
<feature type="transmembrane region" description="Helical" evidence="1">
    <location>
        <begin position="251"/>
        <end position="272"/>
    </location>
</feature>
<gene>
    <name evidence="3" type="primary">LOC127565279</name>
</gene>
<feature type="transmembrane region" description="Helical" evidence="1">
    <location>
        <begin position="38"/>
        <end position="66"/>
    </location>
</feature>
<dbReference type="CTD" id="318940"/>
<feature type="transmembrane region" description="Helical" evidence="1">
    <location>
        <begin position="6"/>
        <end position="26"/>
    </location>
</feature>
<dbReference type="OrthoDB" id="7850904at2759"/>
<dbReference type="GeneID" id="127565279"/>
<evidence type="ECO:0000313" key="2">
    <source>
        <dbReference type="Proteomes" id="UP000515160"/>
    </source>
</evidence>
<dbReference type="Proteomes" id="UP000515160">
    <property type="component" value="Chromosome 2L"/>
</dbReference>
<keyword evidence="1" id="KW-0472">Membrane</keyword>
<reference evidence="3" key="1">
    <citation type="submission" date="2025-08" db="UniProtKB">
        <authorList>
            <consortium name="RefSeq"/>
        </authorList>
    </citation>
    <scope>IDENTIFICATION</scope>
    <source>
        <strain evidence="3">15112-1751.03</strain>
        <tissue evidence="3">Whole Adult</tissue>
    </source>
</reference>
<proteinExistence type="predicted"/>
<sequence>MTALTKTLQILAALATLLGCNIYSYAPECGKFKRRQALQFVISLMHFIWIRPWMYLSMTLYSIFYIKHFLQILSLTANPNDYGLQMVYYLSAIILRYQYIVVCVAFLYIYKHFKDEVQTMLNEFVFIYRESRRLSGIEPDINWWLFLVYVKESFIPAADMFAEYKISRLPYVGPESIISKFCSLSAVLFVCLQPFVLSMLVHLGLLLLHGCYKQQLQLRLCHTAAAHKELLDHYMTLMKLRKSFEPFFRPFVWTALLAHLTAFMLNFHIFLYDQHNIRHFLYTSVCAMLYPLCLLQQCLSISSIEKQFGSQLLRFRKNGKKQSQVS</sequence>
<keyword evidence="2" id="KW-1185">Reference proteome</keyword>
<keyword evidence="1" id="KW-1133">Transmembrane helix</keyword>
<dbReference type="RefSeq" id="XP_051859074.1">
    <property type="nucleotide sequence ID" value="XM_052003114.1"/>
</dbReference>
<evidence type="ECO:0000256" key="1">
    <source>
        <dbReference type="SAM" id="Phobius"/>
    </source>
</evidence>
<feature type="transmembrane region" description="Helical" evidence="1">
    <location>
        <begin position="186"/>
        <end position="208"/>
    </location>
</feature>
<name>A0A9C6SN80_DROAB</name>
<dbReference type="AlphaFoldDB" id="A0A9C6SN80"/>
<keyword evidence="1" id="KW-0812">Transmembrane</keyword>
<accession>A0A9C6SN80</accession>
<evidence type="ECO:0000313" key="3">
    <source>
        <dbReference type="RefSeq" id="XP_051859074.1"/>
    </source>
</evidence>
<dbReference type="PROSITE" id="PS51257">
    <property type="entry name" value="PROKAR_LIPOPROTEIN"/>
    <property type="match status" value="1"/>
</dbReference>